<evidence type="ECO:0000256" key="8">
    <source>
        <dbReference type="SAM" id="Phobius"/>
    </source>
</evidence>
<feature type="transmembrane region" description="Helical" evidence="8">
    <location>
        <begin position="1018"/>
        <end position="1039"/>
    </location>
</feature>
<dbReference type="InterPro" id="IPR017871">
    <property type="entry name" value="ABC_transporter-like_CS"/>
</dbReference>
<feature type="transmembrane region" description="Helical" evidence="8">
    <location>
        <begin position="308"/>
        <end position="329"/>
    </location>
</feature>
<feature type="transmembrane region" description="Helical" evidence="8">
    <location>
        <begin position="263"/>
        <end position="288"/>
    </location>
</feature>
<feature type="transmembrane region" description="Helical" evidence="8">
    <location>
        <begin position="408"/>
        <end position="429"/>
    </location>
</feature>
<comment type="subcellular location">
    <subcellularLocation>
        <location evidence="1">Membrane</location>
        <topology evidence="1">Multi-pass membrane protein</topology>
    </subcellularLocation>
</comment>
<dbReference type="SUPFAM" id="SSF52540">
    <property type="entry name" value="P-loop containing nucleoside triphosphate hydrolases"/>
    <property type="match status" value="2"/>
</dbReference>
<dbReference type="FunFam" id="1.20.1560.10:FF:000066">
    <property type="entry name" value="ABC multidrug transporter (Eurofung)"/>
    <property type="match status" value="1"/>
</dbReference>
<keyword evidence="5" id="KW-0067">ATP-binding</keyword>
<feature type="transmembrane region" description="Helical" evidence="8">
    <location>
        <begin position="383"/>
        <end position="402"/>
    </location>
</feature>
<dbReference type="PROSITE" id="PS00211">
    <property type="entry name" value="ABC_TRANSPORTER_1"/>
    <property type="match status" value="2"/>
</dbReference>
<evidence type="ECO:0000259" key="9">
    <source>
        <dbReference type="PROSITE" id="PS50893"/>
    </source>
</evidence>
<dbReference type="Pfam" id="PF00664">
    <property type="entry name" value="ABC_membrane"/>
    <property type="match status" value="1"/>
</dbReference>
<dbReference type="InterPro" id="IPR044726">
    <property type="entry name" value="ABCC_6TM_D2"/>
</dbReference>
<evidence type="ECO:0000256" key="5">
    <source>
        <dbReference type="ARBA" id="ARBA00022840"/>
    </source>
</evidence>
<dbReference type="Gene3D" id="3.40.50.300">
    <property type="entry name" value="P-loop containing nucleotide triphosphate hydrolases"/>
    <property type="match status" value="2"/>
</dbReference>
<dbReference type="Gene3D" id="1.20.1560.10">
    <property type="entry name" value="ABC transporter type 1, transmembrane domain"/>
    <property type="match status" value="2"/>
</dbReference>
<dbReference type="RefSeq" id="XP_046005295.1">
    <property type="nucleotide sequence ID" value="XM_046150876.1"/>
</dbReference>
<feature type="domain" description="ABC transporter" evidence="9">
    <location>
        <begin position="1219"/>
        <end position="1478"/>
    </location>
</feature>
<dbReference type="FunFam" id="1.20.1560.10:FF:000055">
    <property type="entry name" value="ABC multidrug transporter (Eurofung)"/>
    <property type="match status" value="1"/>
</dbReference>
<dbReference type="InterPro" id="IPR036640">
    <property type="entry name" value="ABC1_TM_sf"/>
</dbReference>
<evidence type="ECO:0000313" key="12">
    <source>
        <dbReference type="Proteomes" id="UP000756346"/>
    </source>
</evidence>
<dbReference type="PROSITE" id="PS50893">
    <property type="entry name" value="ABC_TRANSPORTER_2"/>
    <property type="match status" value="2"/>
</dbReference>
<feature type="transmembrane region" description="Helical" evidence="8">
    <location>
        <begin position="897"/>
        <end position="919"/>
    </location>
</feature>
<sequence length="1482" mass="162451">MPFSSGDNAFFPPSQTAFDFNIEFEQLFFSILPSVLFICSSIWRALLQTRKPTVVDAPMLQIIKVGCITMYAGLELALLVFAAVGSLHVTSLFLAASALKLISALSMVIVSMLDHSKSVRPSILLSGYLFLTLLLDIVQSRTLFLASEDEKPELTYSALFCAALAIKVAILLLEGQKKSCRPSWHEKSHSPEETSNLFSLGVFFWLNKLFLQGYHKVLRLSDLYALDSALDARRLHDTFTPKRDYTAMRGDPSSLLKSLIRTLWLPLVIPIAPRVALLAFTFCQPLFIEKLLEHLAQPEVDANVGYGLIGASILIYAGIAISTALYNYLHRRMLAMLRSILVTEIYAQATQARPSEEGTDDGDNSALTLMSTDLERIDLGLRLLHDVWASLLQSGLAAWMLYRQLGLVFITPIGIVTACFLGLAVLMNMTGDSQREWMAQVQRRVGLTATVIANMKNLKLSGLSQLVGDFVQNMRVDELAAGARFRKIYILAAILGFIPMLFSPPLTYAFAQTRLDPTTMFTSLSYLLLLTGPLSEVFQIIPSLLAAIACIGRIQTFLMRQTVQDYRIIENDKVHEKVAEKAQFRLEADASVQQHTMNGHEAVVAIENASFGWQKDVTVLNDLTLQLHRSTFTVVIGSVGSGKSSLCRALLGEMPYNPSGSITLSTRFPHVAYCDQTPFLCNGSLRDNIVGFSAFDPKRFAQVIQATALDFDLKRLPNGDLTNIGSSGITLSGGQKQRVSLARALYLQTDLIVLDDVLTGLDADTEEKVFDRVFGPRGLLKQRQSTALLCTHSIRHLPAADHIVVLDKGSIAEQGTFETLLAHHGYVHSLGLTKQTPENLSRPSSSELVASEAPEEGLDLTVWSDKPELSIVDSETSGDAARQIGDKKVYVHYFKSMGVFVAMASFCFAAGWGFFTSFPTIWLKYWSDDVYSEAPTHTYAYYAGIYALLQACAMISLLLLGITIFIVSTKRAGANLHKSTLDTLIRAPLAFFTMTDTGVVTNLFSQDLNLIDTDLPNMLLNVLFVVTQAIGAAIIMLTASPYMAASYPFLIALLYVVQKFYLRTSRQLRLLDLETKSPLYTHFIDTIKGITTLRAFGFMSKDVEKNAGLLNSSQRPAYLLVMVQQWLNLVLNLVVMALAAVLTTMAVRLHSNSGFTGAALVSLMTFGDNLSGIVIFYTRLETSIGAVARLKAFQDNVKPEDRPEEDLQPSIDWPNAGAIELQEVSASYENGSDSAGSPKLALSGLCLSIEAGERVAVCGRTGSGKSSLVALLLKLLDPLPGTSGGSCFIDGSPLARLDRQTLRQRIIAVPQEAVFLPDGTSFQINLDPTGASTLEECEAVLGDVGLLDFVTQRGGPSAPMNASVLSAGQRQLLSLGRAVLRRRIRSRQVAEMGRTGPECGILLLDEVSSSVDQDTEKTMLDIIRAEFEGYTIIAVSHRLDMIMDFDRVVVMDTGHIVEVGRPTLLAREDGSRFAELVNASAK</sequence>
<feature type="transmembrane region" description="Helical" evidence="8">
    <location>
        <begin position="1129"/>
        <end position="1149"/>
    </location>
</feature>
<feature type="transmembrane region" description="Helical" evidence="8">
    <location>
        <begin position="68"/>
        <end position="87"/>
    </location>
</feature>
<evidence type="ECO:0000256" key="3">
    <source>
        <dbReference type="ARBA" id="ARBA00022692"/>
    </source>
</evidence>
<evidence type="ECO:0000256" key="4">
    <source>
        <dbReference type="ARBA" id="ARBA00022741"/>
    </source>
</evidence>
<dbReference type="GO" id="GO:0140359">
    <property type="term" value="F:ABC-type transporter activity"/>
    <property type="evidence" value="ECO:0007669"/>
    <property type="project" value="InterPro"/>
</dbReference>
<evidence type="ECO:0000313" key="11">
    <source>
        <dbReference type="EMBL" id="KAH7014328.1"/>
    </source>
</evidence>
<evidence type="ECO:0000256" key="2">
    <source>
        <dbReference type="ARBA" id="ARBA00022448"/>
    </source>
</evidence>
<evidence type="ECO:0000256" key="1">
    <source>
        <dbReference type="ARBA" id="ARBA00004141"/>
    </source>
</evidence>
<evidence type="ECO:0000256" key="7">
    <source>
        <dbReference type="ARBA" id="ARBA00023136"/>
    </source>
</evidence>
<feature type="transmembrane region" description="Helical" evidence="8">
    <location>
        <begin position="939"/>
        <end position="967"/>
    </location>
</feature>
<dbReference type="PANTHER" id="PTHR24223:SF345">
    <property type="entry name" value="ABC MULTIDRUG TRANSPORTER (EUROFUNG)"/>
    <property type="match status" value="1"/>
</dbReference>
<dbReference type="InterPro" id="IPR050173">
    <property type="entry name" value="ABC_transporter_C-like"/>
</dbReference>
<dbReference type="SUPFAM" id="SSF90123">
    <property type="entry name" value="ABC transporter transmembrane region"/>
    <property type="match status" value="2"/>
</dbReference>
<dbReference type="Pfam" id="PF00005">
    <property type="entry name" value="ABC_tran"/>
    <property type="match status" value="2"/>
</dbReference>
<dbReference type="PROSITE" id="PS50929">
    <property type="entry name" value="ABC_TM1F"/>
    <property type="match status" value="2"/>
</dbReference>
<feature type="transmembrane region" description="Helical" evidence="8">
    <location>
        <begin position="27"/>
        <end position="47"/>
    </location>
</feature>
<feature type="domain" description="ABC transmembrane type-1" evidence="10">
    <location>
        <begin position="904"/>
        <end position="1182"/>
    </location>
</feature>
<gene>
    <name evidence="11" type="ORF">B0I36DRAFT_255456</name>
</gene>
<organism evidence="11 12">
    <name type="scientific">Microdochium trichocladiopsis</name>
    <dbReference type="NCBI Taxonomy" id="1682393"/>
    <lineage>
        <taxon>Eukaryota</taxon>
        <taxon>Fungi</taxon>
        <taxon>Dikarya</taxon>
        <taxon>Ascomycota</taxon>
        <taxon>Pezizomycotina</taxon>
        <taxon>Sordariomycetes</taxon>
        <taxon>Xylariomycetidae</taxon>
        <taxon>Xylariales</taxon>
        <taxon>Microdochiaceae</taxon>
        <taxon>Microdochium</taxon>
    </lineage>
</organism>
<dbReference type="CDD" id="cd18580">
    <property type="entry name" value="ABC_6TM_ABCC_D2"/>
    <property type="match status" value="1"/>
</dbReference>
<dbReference type="CDD" id="cd03250">
    <property type="entry name" value="ABCC_MRP_domain1"/>
    <property type="match status" value="1"/>
</dbReference>
<keyword evidence="2" id="KW-0813">Transport</keyword>
<keyword evidence="6 8" id="KW-1133">Transmembrane helix</keyword>
<keyword evidence="4" id="KW-0547">Nucleotide-binding</keyword>
<dbReference type="SMART" id="SM00382">
    <property type="entry name" value="AAA"/>
    <property type="match status" value="2"/>
</dbReference>
<dbReference type="GeneID" id="70180422"/>
<dbReference type="EMBL" id="JAGTJQ010000013">
    <property type="protein sequence ID" value="KAH7014328.1"/>
    <property type="molecule type" value="Genomic_DNA"/>
</dbReference>
<feature type="transmembrane region" description="Helical" evidence="8">
    <location>
        <begin position="156"/>
        <end position="173"/>
    </location>
</feature>
<feature type="transmembrane region" description="Helical" evidence="8">
    <location>
        <begin position="1045"/>
        <end position="1062"/>
    </location>
</feature>
<evidence type="ECO:0000256" key="6">
    <source>
        <dbReference type="ARBA" id="ARBA00022989"/>
    </source>
</evidence>
<dbReference type="InterPro" id="IPR011527">
    <property type="entry name" value="ABC1_TM_dom"/>
</dbReference>
<keyword evidence="7 8" id="KW-0472">Membrane</keyword>
<dbReference type="GO" id="GO:0016887">
    <property type="term" value="F:ATP hydrolysis activity"/>
    <property type="evidence" value="ECO:0007669"/>
    <property type="project" value="InterPro"/>
</dbReference>
<name>A0A9P9BIE9_9PEZI</name>
<proteinExistence type="predicted"/>
<accession>A0A9P9BIE9</accession>
<dbReference type="InterPro" id="IPR003593">
    <property type="entry name" value="AAA+_ATPase"/>
</dbReference>
<dbReference type="PANTHER" id="PTHR24223">
    <property type="entry name" value="ATP-BINDING CASSETTE SUB-FAMILY C"/>
    <property type="match status" value="1"/>
</dbReference>
<dbReference type="GO" id="GO:0016020">
    <property type="term" value="C:membrane"/>
    <property type="evidence" value="ECO:0007669"/>
    <property type="project" value="UniProtKB-SubCell"/>
</dbReference>
<dbReference type="InterPro" id="IPR027417">
    <property type="entry name" value="P-loop_NTPase"/>
</dbReference>
<dbReference type="InterPro" id="IPR003439">
    <property type="entry name" value="ABC_transporter-like_ATP-bd"/>
</dbReference>
<feature type="transmembrane region" description="Helical" evidence="8">
    <location>
        <begin position="125"/>
        <end position="144"/>
    </location>
</feature>
<evidence type="ECO:0000259" key="10">
    <source>
        <dbReference type="PROSITE" id="PS50929"/>
    </source>
</evidence>
<keyword evidence="12" id="KW-1185">Reference proteome</keyword>
<feature type="transmembrane region" description="Helical" evidence="8">
    <location>
        <begin position="523"/>
        <end position="551"/>
    </location>
</feature>
<feature type="transmembrane region" description="Helical" evidence="8">
    <location>
        <begin position="93"/>
        <end position="113"/>
    </location>
</feature>
<feature type="domain" description="ABC transporter" evidence="9">
    <location>
        <begin position="604"/>
        <end position="833"/>
    </location>
</feature>
<comment type="caution">
    <text evidence="11">The sequence shown here is derived from an EMBL/GenBank/DDBJ whole genome shotgun (WGS) entry which is preliminary data.</text>
</comment>
<keyword evidence="3 8" id="KW-0812">Transmembrane</keyword>
<feature type="domain" description="ABC transmembrane type-1" evidence="10">
    <location>
        <begin position="279"/>
        <end position="546"/>
    </location>
</feature>
<protein>
    <submittedName>
        <fullName evidence="11">ABC multidrug transporter</fullName>
    </submittedName>
</protein>
<dbReference type="Proteomes" id="UP000756346">
    <property type="component" value="Unassembled WGS sequence"/>
</dbReference>
<dbReference type="GO" id="GO:0005524">
    <property type="term" value="F:ATP binding"/>
    <property type="evidence" value="ECO:0007669"/>
    <property type="project" value="UniProtKB-KW"/>
</dbReference>
<feature type="transmembrane region" description="Helical" evidence="8">
    <location>
        <begin position="488"/>
        <end position="511"/>
    </location>
</feature>
<reference evidence="11" key="1">
    <citation type="journal article" date="2021" name="Nat. Commun.">
        <title>Genetic determinants of endophytism in the Arabidopsis root mycobiome.</title>
        <authorList>
            <person name="Mesny F."/>
            <person name="Miyauchi S."/>
            <person name="Thiergart T."/>
            <person name="Pickel B."/>
            <person name="Atanasova L."/>
            <person name="Karlsson M."/>
            <person name="Huettel B."/>
            <person name="Barry K.W."/>
            <person name="Haridas S."/>
            <person name="Chen C."/>
            <person name="Bauer D."/>
            <person name="Andreopoulos W."/>
            <person name="Pangilinan J."/>
            <person name="LaButti K."/>
            <person name="Riley R."/>
            <person name="Lipzen A."/>
            <person name="Clum A."/>
            <person name="Drula E."/>
            <person name="Henrissat B."/>
            <person name="Kohler A."/>
            <person name="Grigoriev I.V."/>
            <person name="Martin F.M."/>
            <person name="Hacquard S."/>
        </authorList>
    </citation>
    <scope>NUCLEOTIDE SEQUENCE</scope>
    <source>
        <strain evidence="11">MPI-CAGE-CH-0230</strain>
    </source>
</reference>
<dbReference type="OrthoDB" id="6500128at2759"/>